<reference evidence="2 3" key="1">
    <citation type="submission" date="2020-05" db="EMBL/GenBank/DDBJ databases">
        <authorList>
            <person name="Petersen J."/>
            <person name="Sayavedra L."/>
        </authorList>
    </citation>
    <scope>NUCLEOTIDE SEQUENCE [LARGE SCALE GENOMIC DNA]</scope>
    <source>
        <strain evidence="2">B thermophilus SOXS</strain>
    </source>
</reference>
<feature type="transmembrane region" description="Helical" evidence="1">
    <location>
        <begin position="21"/>
        <end position="39"/>
    </location>
</feature>
<dbReference type="AlphaFoldDB" id="A0A8H9CFP5"/>
<keyword evidence="1" id="KW-0472">Membrane</keyword>
<keyword evidence="1" id="KW-1133">Transmembrane helix</keyword>
<keyword evidence="3" id="KW-1185">Reference proteome</keyword>
<accession>A0A8H9CFP5</accession>
<dbReference type="EMBL" id="CAESAQ020000006">
    <property type="protein sequence ID" value="CAB5494095.1"/>
    <property type="molecule type" value="Genomic_DNA"/>
</dbReference>
<evidence type="ECO:0000313" key="3">
    <source>
        <dbReference type="Proteomes" id="UP000643672"/>
    </source>
</evidence>
<comment type="caution">
    <text evidence="2">The sequence shown here is derived from an EMBL/GenBank/DDBJ whole genome shotgun (WGS) entry which is preliminary data.</text>
</comment>
<protein>
    <submittedName>
        <fullName evidence="2">Uncharacterized protein</fullName>
    </submittedName>
</protein>
<keyword evidence="1" id="KW-0812">Transmembrane</keyword>
<evidence type="ECO:0000256" key="1">
    <source>
        <dbReference type="SAM" id="Phobius"/>
    </source>
</evidence>
<organism evidence="2 3">
    <name type="scientific">Bathymodiolus thermophilus thioautotrophic gill symbiont</name>
    <dbReference type="NCBI Taxonomy" id="2360"/>
    <lineage>
        <taxon>Bacteria</taxon>
        <taxon>Pseudomonadati</taxon>
        <taxon>Pseudomonadota</taxon>
        <taxon>Gammaproteobacteria</taxon>
        <taxon>sulfur-oxidizing symbionts</taxon>
    </lineage>
</organism>
<gene>
    <name evidence="2" type="ORF">THERMOS_40</name>
</gene>
<name>A0A8H9CFP5_9GAMM</name>
<sequence length="69" mass="8244">MLSTYLIYIYKKTVIKSMNSTRFAISIFELGVLLIAYILDKNLFTYNQYLSRRTIKKPMKTMFKPTHIE</sequence>
<proteinExistence type="predicted"/>
<dbReference type="Proteomes" id="UP000643672">
    <property type="component" value="Unassembled WGS sequence"/>
</dbReference>
<evidence type="ECO:0000313" key="2">
    <source>
        <dbReference type="EMBL" id="CAB5494095.1"/>
    </source>
</evidence>